<dbReference type="EMBL" id="JAHBAY010000004">
    <property type="protein sequence ID" value="MBT0769308.1"/>
    <property type="molecule type" value="Genomic_DNA"/>
</dbReference>
<dbReference type="Proteomes" id="UP001197247">
    <property type="component" value="Unassembled WGS sequence"/>
</dbReference>
<protein>
    <submittedName>
        <fullName evidence="2">Uncharacterized protein</fullName>
    </submittedName>
</protein>
<accession>A0ABS5TDZ5</accession>
<comment type="caution">
    <text evidence="2">The sequence shown here is derived from an EMBL/GenBank/DDBJ whole genome shotgun (WGS) entry which is preliminary data.</text>
</comment>
<keyword evidence="1" id="KW-0732">Signal</keyword>
<evidence type="ECO:0000313" key="3">
    <source>
        <dbReference type="Proteomes" id="UP001197247"/>
    </source>
</evidence>
<proteinExistence type="predicted"/>
<keyword evidence="3" id="KW-1185">Reference proteome</keyword>
<gene>
    <name evidence="2" type="ORF">KIH74_10280</name>
</gene>
<reference evidence="2 3" key="1">
    <citation type="submission" date="2021-05" db="EMBL/GenBank/DDBJ databases">
        <title>Kineosporia and Streptomyces sp. nov. two new marine actinobacteria isolated from Coral.</title>
        <authorList>
            <person name="Buangrab K."/>
            <person name="Sutthacheep M."/>
            <person name="Yeemin T."/>
            <person name="Harunari E."/>
            <person name="Igarashi Y."/>
            <person name="Kanchanasin P."/>
            <person name="Tanasupawat S."/>
            <person name="Phongsopitanun W."/>
        </authorList>
    </citation>
    <scope>NUCLEOTIDE SEQUENCE [LARGE SCALE GENOMIC DNA]</scope>
    <source>
        <strain evidence="2 3">J2-2</strain>
    </source>
</reference>
<feature type="signal peptide" evidence="1">
    <location>
        <begin position="1"/>
        <end position="23"/>
    </location>
</feature>
<dbReference type="RefSeq" id="WP_214155614.1">
    <property type="nucleotide sequence ID" value="NZ_JAHBAY010000004.1"/>
</dbReference>
<name>A0ABS5TDZ5_9ACTN</name>
<feature type="chain" id="PRO_5045600005" evidence="1">
    <location>
        <begin position="24"/>
        <end position="148"/>
    </location>
</feature>
<evidence type="ECO:0000256" key="1">
    <source>
        <dbReference type="SAM" id="SignalP"/>
    </source>
</evidence>
<organism evidence="2 3">
    <name type="scientific">Kineosporia corallincola</name>
    <dbReference type="NCBI Taxonomy" id="2835133"/>
    <lineage>
        <taxon>Bacteria</taxon>
        <taxon>Bacillati</taxon>
        <taxon>Actinomycetota</taxon>
        <taxon>Actinomycetes</taxon>
        <taxon>Kineosporiales</taxon>
        <taxon>Kineosporiaceae</taxon>
        <taxon>Kineosporia</taxon>
    </lineage>
</organism>
<sequence length="148" mass="16160">MKVVLAVVAALALMVALPGTSFAASSGHDRTLVDAPNGYPRKVAVVAEYWDVGDCIARPGAQVVVEQADDWVVVEVDLTSYSTDTNDTWVSELEFRTAAGTLLLTTGPLVGTKMVKSYQDYVTKVSWSGRLEPEFFPYLREAHWKSSC</sequence>
<evidence type="ECO:0000313" key="2">
    <source>
        <dbReference type="EMBL" id="MBT0769308.1"/>
    </source>
</evidence>